<dbReference type="SUPFAM" id="SSF52540">
    <property type="entry name" value="P-loop containing nucleoside triphosphate hydrolases"/>
    <property type="match status" value="1"/>
</dbReference>
<dbReference type="InterPro" id="IPR011990">
    <property type="entry name" value="TPR-like_helical_dom_sf"/>
</dbReference>
<organism evidence="6 7">
    <name type="scientific">Rhodococcus aetherivorans</name>
    <dbReference type="NCBI Taxonomy" id="191292"/>
    <lineage>
        <taxon>Bacteria</taxon>
        <taxon>Bacillati</taxon>
        <taxon>Actinomycetota</taxon>
        <taxon>Actinomycetes</taxon>
        <taxon>Mycobacteriales</taxon>
        <taxon>Nocardiaceae</taxon>
        <taxon>Rhodococcus</taxon>
    </lineage>
</organism>
<dbReference type="Gene3D" id="1.25.40.10">
    <property type="entry name" value="Tetratricopeptide repeat domain"/>
    <property type="match status" value="1"/>
</dbReference>
<dbReference type="Pfam" id="PF00069">
    <property type="entry name" value="Pkinase"/>
    <property type="match status" value="1"/>
</dbReference>
<reference evidence="6" key="1">
    <citation type="submission" date="2022-09" db="EMBL/GenBank/DDBJ databases">
        <title>The genome sequence of Rhodococcus aetherivorans N1.</title>
        <authorList>
            <person name="Jiang W."/>
        </authorList>
    </citation>
    <scope>NUCLEOTIDE SEQUENCE</scope>
    <source>
        <strain evidence="6">N1</strain>
    </source>
</reference>
<dbReference type="InterPro" id="IPR011009">
    <property type="entry name" value="Kinase-like_dom_sf"/>
</dbReference>
<evidence type="ECO:0000313" key="7">
    <source>
        <dbReference type="Proteomes" id="UP001163947"/>
    </source>
</evidence>
<dbReference type="PANTHER" id="PTHR47691">
    <property type="entry name" value="REGULATOR-RELATED"/>
    <property type="match status" value="1"/>
</dbReference>
<dbReference type="PROSITE" id="PS00108">
    <property type="entry name" value="PROTEIN_KINASE_ST"/>
    <property type="match status" value="1"/>
</dbReference>
<dbReference type="Gene3D" id="1.10.510.10">
    <property type="entry name" value="Transferase(Phosphotransferase) domain 1"/>
    <property type="match status" value="1"/>
</dbReference>
<protein>
    <submittedName>
        <fullName evidence="6">Protein kinase</fullName>
    </submittedName>
</protein>
<dbReference type="GO" id="GO:0005524">
    <property type="term" value="F:ATP binding"/>
    <property type="evidence" value="ECO:0007669"/>
    <property type="project" value="UniProtKB-UniRule"/>
</dbReference>
<keyword evidence="1 4" id="KW-0547">Nucleotide-binding</keyword>
<dbReference type="SMART" id="SM00028">
    <property type="entry name" value="TPR"/>
    <property type="match status" value="2"/>
</dbReference>
<dbReference type="Pfam" id="PF13424">
    <property type="entry name" value="TPR_12"/>
    <property type="match status" value="1"/>
</dbReference>
<dbReference type="AlphaFoldDB" id="A0AA46P997"/>
<keyword evidence="6" id="KW-0808">Transferase</keyword>
<dbReference type="SUPFAM" id="SSF56112">
    <property type="entry name" value="Protein kinase-like (PK-like)"/>
    <property type="match status" value="1"/>
</dbReference>
<dbReference type="InterPro" id="IPR058852">
    <property type="entry name" value="HTH_77"/>
</dbReference>
<keyword evidence="2 4" id="KW-0067">ATP-binding</keyword>
<dbReference type="InterPro" id="IPR019734">
    <property type="entry name" value="TPR_rpt"/>
</dbReference>
<dbReference type="PRINTS" id="PR00364">
    <property type="entry name" value="DISEASERSIST"/>
</dbReference>
<dbReference type="InterPro" id="IPR008271">
    <property type="entry name" value="Ser/Thr_kinase_AS"/>
</dbReference>
<dbReference type="PROSITE" id="PS00107">
    <property type="entry name" value="PROTEIN_KINASE_ATP"/>
    <property type="match status" value="1"/>
</dbReference>
<evidence type="ECO:0000256" key="1">
    <source>
        <dbReference type="ARBA" id="ARBA00022741"/>
    </source>
</evidence>
<evidence type="ECO:0000259" key="5">
    <source>
        <dbReference type="PROSITE" id="PS50011"/>
    </source>
</evidence>
<dbReference type="PROSITE" id="PS50005">
    <property type="entry name" value="TPR"/>
    <property type="match status" value="1"/>
</dbReference>
<dbReference type="Proteomes" id="UP001163947">
    <property type="component" value="Chromosome"/>
</dbReference>
<evidence type="ECO:0000313" key="6">
    <source>
        <dbReference type="EMBL" id="UYF93595.1"/>
    </source>
</evidence>
<gene>
    <name evidence="6" type="ORF">OCS65_24690</name>
</gene>
<evidence type="ECO:0000256" key="4">
    <source>
        <dbReference type="PROSITE-ProRule" id="PRU10141"/>
    </source>
</evidence>
<sequence length="1007" mass="111407">MAGGDPRATQRDDATAIGAELGAAGFEDAEQIGRGGFGMVYRCRQRALDRTVAVKILTVSLDEENLARFLREQRAMGRLTGHPNIVHVLQVGTTDSGRPYLVMPYYPQTSLDAWIRRQGPLSVDDALRMGVRLAGALDTTHRLGVLHRDVKPANVLLTEYGEPVLTDFGIAHIEGGFETETGAIIGSPAFTAPEVLSGERPSVASDIYGLGATLFAALTGHAAFERRQGEQVVAQFLRITTQPVPDLRENGFPDDISRAVERAMDADPRRRPSTAAAFGHELQQIQVSRGQRADEMALLEYSGRLRPGLPDAVRPVRRVGNLPAESTTFVGRRREVSAAKKRLTASRALTLTGIGGVGKTRLALRVATELQPSYRDGAWLVELGELNDEALLVDVVAEVLDVRDSPGRSLEDAVVDFVASRQLLLVLDNCEQIVDAAARLADRLLRHCPDLRILATSREPLGIRGEVVMRVSPLSVPPLDQLGSVREPRRFDALKLFVERAAAAVPDFELTEYNRAAVVEVCTRLDGLPLPIELAAARMRVMSAEQLRQRLAERFTVLTTAERHVPTRQRTLRLSIDWSYDLCTPAEQQLWQQLSIFAGSFGLEAVEYLSGGTATSTDVLDRVTALVDKSIMIREQHDDQVRFRMLETIRQYGREKAQQCDEYLGWRHRHREWFEQMVLRAEAEWISPRQLDWITCLNRELPNLREALEFASTEPAASRSDPALRMATALFPYWLARGLLNEGRHWLGRMLMHPLASSNDRIDALYAHSVLAELQGDLATGAELVEQCKALVQGANDPLLDARADHAAGLLALYSGDLVQACTHLERALAVFDAEHHLSRHVWILVMLGLAYELRGDTDRAIECHRKVLAITEAHGEFVYRSYSQWALGVALFQEGDHHEARVMLEQALGVIRRVGEPLAAAVCLEALAWTEDVENRAERAAVLMGAAESLGRATGSSSLLFRALDRNHAECEKSARITLGNNEFEARLRHGRGLGLDDAVDYALDG</sequence>
<keyword evidence="3" id="KW-0802">TPR repeat</keyword>
<name>A0AA46P997_9NOCA</name>
<keyword evidence="6" id="KW-0418">Kinase</keyword>
<proteinExistence type="predicted"/>
<feature type="binding site" evidence="4">
    <location>
        <position position="55"/>
    </location>
    <ligand>
        <name>ATP</name>
        <dbReference type="ChEBI" id="CHEBI:30616"/>
    </ligand>
</feature>
<dbReference type="SMART" id="SM00220">
    <property type="entry name" value="S_TKc"/>
    <property type="match status" value="1"/>
</dbReference>
<dbReference type="Pfam" id="PF25872">
    <property type="entry name" value="HTH_77"/>
    <property type="match status" value="1"/>
</dbReference>
<feature type="repeat" description="TPR" evidence="3">
    <location>
        <begin position="842"/>
        <end position="875"/>
    </location>
</feature>
<evidence type="ECO:0000256" key="3">
    <source>
        <dbReference type="PROSITE-ProRule" id="PRU00339"/>
    </source>
</evidence>
<dbReference type="InterPro" id="IPR017441">
    <property type="entry name" value="Protein_kinase_ATP_BS"/>
</dbReference>
<dbReference type="SUPFAM" id="SSF48452">
    <property type="entry name" value="TPR-like"/>
    <property type="match status" value="1"/>
</dbReference>
<dbReference type="PROSITE" id="PS50011">
    <property type="entry name" value="PROTEIN_KINASE_DOM"/>
    <property type="match status" value="1"/>
</dbReference>
<dbReference type="EMBL" id="CP106982">
    <property type="protein sequence ID" value="UYF93595.1"/>
    <property type="molecule type" value="Genomic_DNA"/>
</dbReference>
<dbReference type="CDD" id="cd14014">
    <property type="entry name" value="STKc_PknB_like"/>
    <property type="match status" value="1"/>
</dbReference>
<dbReference type="InterPro" id="IPR000719">
    <property type="entry name" value="Prot_kinase_dom"/>
</dbReference>
<dbReference type="GeneID" id="83623684"/>
<dbReference type="Gene3D" id="3.40.50.300">
    <property type="entry name" value="P-loop containing nucleotide triphosphate hydrolases"/>
    <property type="match status" value="1"/>
</dbReference>
<feature type="domain" description="Protein kinase" evidence="5">
    <location>
        <begin position="26"/>
        <end position="283"/>
    </location>
</feature>
<accession>A0AA46P997</accession>
<dbReference type="RefSeq" id="WP_006942917.1">
    <property type="nucleotide sequence ID" value="NZ_CAVJ010000195.1"/>
</dbReference>
<evidence type="ECO:0000256" key="2">
    <source>
        <dbReference type="ARBA" id="ARBA00022840"/>
    </source>
</evidence>
<dbReference type="GO" id="GO:0004672">
    <property type="term" value="F:protein kinase activity"/>
    <property type="evidence" value="ECO:0007669"/>
    <property type="project" value="InterPro"/>
</dbReference>
<dbReference type="PANTHER" id="PTHR47691:SF3">
    <property type="entry name" value="HTH-TYPE TRANSCRIPTIONAL REGULATOR RV0890C-RELATED"/>
    <property type="match status" value="1"/>
</dbReference>
<dbReference type="InterPro" id="IPR027417">
    <property type="entry name" value="P-loop_NTPase"/>
</dbReference>